<accession>A0A081CDJ6</accession>
<name>A0A081CDJ6_PSEA2</name>
<evidence type="ECO:0000313" key="1">
    <source>
        <dbReference type="EMBL" id="GAK64742.1"/>
    </source>
</evidence>
<dbReference type="GeneID" id="26303838"/>
<reference evidence="2" key="1">
    <citation type="journal article" date="2014" name="Genome Announc.">
        <title>Draft Genome Sequence of the Yeast Pseudozyma antarctica Type Strain JCM10317, a Producer of the Glycolipid Biosurfactants, Mannosylerythritol Lipids.</title>
        <authorList>
            <person name="Saika A."/>
            <person name="Koike H."/>
            <person name="Hori T."/>
            <person name="Fukuoka T."/>
            <person name="Sato S."/>
            <person name="Habe H."/>
            <person name="Kitamoto D."/>
            <person name="Morita T."/>
        </authorList>
    </citation>
    <scope>NUCLEOTIDE SEQUENCE [LARGE SCALE GENOMIC DNA]</scope>
    <source>
        <strain evidence="2">JCM 10317</strain>
    </source>
</reference>
<proteinExistence type="predicted"/>
<dbReference type="Proteomes" id="UP000053758">
    <property type="component" value="Unassembled WGS sequence"/>
</dbReference>
<dbReference type="OrthoDB" id="2555860at2759"/>
<gene>
    <name evidence="1" type="ORF">PAN0_006d2957</name>
</gene>
<dbReference type="HOGENOM" id="CLU_918669_0_0_1"/>
<keyword evidence="2" id="KW-1185">Reference proteome</keyword>
<dbReference type="EMBL" id="DF830073">
    <property type="protein sequence ID" value="GAK64742.1"/>
    <property type="molecule type" value="Genomic_DNA"/>
</dbReference>
<organism evidence="1 2">
    <name type="scientific">Pseudozyma antarctica</name>
    <name type="common">Yeast</name>
    <name type="synonym">Candida antarctica</name>
    <dbReference type="NCBI Taxonomy" id="84753"/>
    <lineage>
        <taxon>Eukaryota</taxon>
        <taxon>Fungi</taxon>
        <taxon>Dikarya</taxon>
        <taxon>Basidiomycota</taxon>
        <taxon>Ustilaginomycotina</taxon>
        <taxon>Ustilaginomycetes</taxon>
        <taxon>Ustilaginales</taxon>
        <taxon>Ustilaginaceae</taxon>
        <taxon>Moesziomyces</taxon>
    </lineage>
</organism>
<protein>
    <submittedName>
        <fullName evidence="1">Uncharacterized protein</fullName>
    </submittedName>
</protein>
<sequence length="308" mass="31853">MSTTPSPSKRARLPTSNIPSATASPFAGSSAARFTGPRSVGPTGTSAVGMGMSPADAFTPGDVYNMSGLTPFSTTSPAYAAGAAGSPLSTALAHGSRVLSGIQAGSPFQNQYTAGPTPMIPQMQYSRYPSQQGGPWNAPYAYAGMTQQPVHPPKPPAPQQGSPEYLKMSLNHLTATLLPKLEAEEQAYFDAVDASLAVTADTRTIAQKGAAFQAALNAVLTYLDENGLASIPLLPPTSSKDSDPDPALSTSDAPPTDAPPEPTTTSSDSNSDTLATELTSLQQHAKDLFSRRQRLKESASIVTGILDA</sequence>
<dbReference type="RefSeq" id="XP_014657085.1">
    <property type="nucleotide sequence ID" value="XM_014801599.1"/>
</dbReference>
<evidence type="ECO:0000313" key="2">
    <source>
        <dbReference type="Proteomes" id="UP000053758"/>
    </source>
</evidence>
<dbReference type="AlphaFoldDB" id="A0A081CDJ6"/>